<evidence type="ECO:0000256" key="5">
    <source>
        <dbReference type="ARBA" id="ARBA00023080"/>
    </source>
</evidence>
<evidence type="ECO:0000313" key="9">
    <source>
        <dbReference type="EMBL" id="OIN98598.1"/>
    </source>
</evidence>
<keyword evidence="3 7" id="KW-0378">Hydrolase</keyword>
<dbReference type="InterPro" id="IPR008181">
    <property type="entry name" value="dUTPase"/>
</dbReference>
<dbReference type="SUPFAM" id="SSF51283">
    <property type="entry name" value="dUTPase-like"/>
    <property type="match status" value="1"/>
</dbReference>
<proteinExistence type="inferred from homology"/>
<dbReference type="InterPro" id="IPR036157">
    <property type="entry name" value="dUTPase-like_sf"/>
</dbReference>
<dbReference type="EC" id="3.6.1.23" evidence="7"/>
<comment type="function">
    <text evidence="7">This enzyme is involved in nucleotide metabolism: it produces dUMP, the immediate precursor of thymidine nucleotides and it decreases the intracellular concentration of dUTP so that uracil cannot be incorporated into DNA.</text>
</comment>
<dbReference type="Gene3D" id="2.70.40.10">
    <property type="match status" value="1"/>
</dbReference>
<feature type="binding site" evidence="7">
    <location>
        <position position="80"/>
    </location>
    <ligand>
        <name>substrate</name>
    </ligand>
</feature>
<dbReference type="GO" id="GO:0006226">
    <property type="term" value="P:dUMP biosynthetic process"/>
    <property type="evidence" value="ECO:0007669"/>
    <property type="project" value="UniProtKB-UniRule"/>
</dbReference>
<dbReference type="EMBL" id="MNUO01000009">
    <property type="protein sequence ID" value="OIN98598.1"/>
    <property type="molecule type" value="Genomic_DNA"/>
</dbReference>
<keyword evidence="5 7" id="KW-0546">Nucleotide metabolism</keyword>
<dbReference type="InterPro" id="IPR029054">
    <property type="entry name" value="dUTPase-like"/>
</dbReference>
<feature type="domain" description="dUTPase-like" evidence="8">
    <location>
        <begin position="14"/>
        <end position="146"/>
    </location>
</feature>
<dbReference type="CDD" id="cd07557">
    <property type="entry name" value="trimeric_dUTPase"/>
    <property type="match status" value="1"/>
</dbReference>
<gene>
    <name evidence="7" type="primary">dut</name>
    <name evidence="9" type="ORF">AUJ66_00735</name>
</gene>
<dbReference type="NCBIfam" id="TIGR00576">
    <property type="entry name" value="dut"/>
    <property type="match status" value="1"/>
</dbReference>
<keyword evidence="2 7" id="KW-0479">Metal-binding</keyword>
<dbReference type="PANTHER" id="PTHR11241:SF0">
    <property type="entry name" value="DEOXYURIDINE 5'-TRIPHOSPHATE NUCLEOTIDOHYDROLASE"/>
    <property type="match status" value="1"/>
</dbReference>
<feature type="binding site" evidence="7">
    <location>
        <begin position="84"/>
        <end position="86"/>
    </location>
    <ligand>
        <name>substrate</name>
    </ligand>
</feature>
<evidence type="ECO:0000256" key="6">
    <source>
        <dbReference type="ARBA" id="ARBA00047686"/>
    </source>
</evidence>
<dbReference type="HAMAP" id="MF_00116">
    <property type="entry name" value="dUTPase_bact"/>
    <property type="match status" value="1"/>
</dbReference>
<comment type="caution">
    <text evidence="9">The sequence shown here is derived from an EMBL/GenBank/DDBJ whole genome shotgun (WGS) entry which is preliminary data.</text>
</comment>
<sequence>MKKVKILLEKITKNATIPRYMSKKASGMDLYACVSKKVILRSFERKLIPTGIRISVPRGYEVQIRPRSGLAWEYGVGVLNSPGTVDSDYRGEVKVILINLGKSPFVIKPNDRIAQMVLNKVEQIDLKVVKSLENTERGCGGFGHTGR</sequence>
<evidence type="ECO:0000256" key="1">
    <source>
        <dbReference type="ARBA" id="ARBA00006581"/>
    </source>
</evidence>
<dbReference type="GO" id="GO:0000287">
    <property type="term" value="F:magnesium ion binding"/>
    <property type="evidence" value="ECO:0007669"/>
    <property type="project" value="UniProtKB-UniRule"/>
</dbReference>
<evidence type="ECO:0000256" key="3">
    <source>
        <dbReference type="ARBA" id="ARBA00022801"/>
    </source>
</evidence>
<dbReference type="InterPro" id="IPR033704">
    <property type="entry name" value="dUTPase_trimeric"/>
</dbReference>
<evidence type="ECO:0000256" key="7">
    <source>
        <dbReference type="HAMAP-Rule" id="MF_00116"/>
    </source>
</evidence>
<name>A0A1J4SKP0_9BACT</name>
<evidence type="ECO:0000313" key="10">
    <source>
        <dbReference type="Proteomes" id="UP000182278"/>
    </source>
</evidence>
<comment type="catalytic activity">
    <reaction evidence="6 7">
        <text>dUTP + H2O = dUMP + diphosphate + H(+)</text>
        <dbReference type="Rhea" id="RHEA:10248"/>
        <dbReference type="ChEBI" id="CHEBI:15377"/>
        <dbReference type="ChEBI" id="CHEBI:15378"/>
        <dbReference type="ChEBI" id="CHEBI:33019"/>
        <dbReference type="ChEBI" id="CHEBI:61555"/>
        <dbReference type="ChEBI" id="CHEBI:246422"/>
        <dbReference type="EC" id="3.6.1.23"/>
    </reaction>
</comment>
<dbReference type="PANTHER" id="PTHR11241">
    <property type="entry name" value="DEOXYURIDINE 5'-TRIPHOSPHATE NUCLEOTIDOHYDROLASE"/>
    <property type="match status" value="1"/>
</dbReference>
<accession>A0A1J4SKP0</accession>
<comment type="similarity">
    <text evidence="1 7">Belongs to the dUTPase family.</text>
</comment>
<evidence type="ECO:0000256" key="2">
    <source>
        <dbReference type="ARBA" id="ARBA00022723"/>
    </source>
</evidence>
<reference evidence="9 10" key="1">
    <citation type="journal article" date="2016" name="Environ. Microbiol.">
        <title>Genomic resolution of a cold subsurface aquifer community provides metabolic insights for novel microbes adapted to high CO concentrations.</title>
        <authorList>
            <person name="Probst A.J."/>
            <person name="Castelle C.J."/>
            <person name="Singh A."/>
            <person name="Brown C.T."/>
            <person name="Anantharaman K."/>
            <person name="Sharon I."/>
            <person name="Hug L.A."/>
            <person name="Burstein D."/>
            <person name="Emerson J.B."/>
            <person name="Thomas B.C."/>
            <person name="Banfield J.F."/>
        </authorList>
    </citation>
    <scope>NUCLEOTIDE SEQUENCE [LARGE SCALE GENOMIC DNA]</scope>
    <source>
        <strain evidence="9">CG1_02_38_46</strain>
    </source>
</reference>
<keyword evidence="4 7" id="KW-0460">Magnesium</keyword>
<evidence type="ECO:0000256" key="4">
    <source>
        <dbReference type="ARBA" id="ARBA00022842"/>
    </source>
</evidence>
<evidence type="ECO:0000259" key="8">
    <source>
        <dbReference type="Pfam" id="PF00692"/>
    </source>
</evidence>
<protein>
    <recommendedName>
        <fullName evidence="7">Deoxyuridine 5'-triphosphate nucleotidohydrolase</fullName>
        <shortName evidence="7">dUTPase</shortName>
        <ecNumber evidence="7">3.6.1.23</ecNumber>
    </recommendedName>
    <alternativeName>
        <fullName evidence="7">dUTP pyrophosphatase</fullName>
    </alternativeName>
</protein>
<dbReference type="GO" id="GO:0004170">
    <property type="term" value="F:dUTP diphosphatase activity"/>
    <property type="evidence" value="ECO:0007669"/>
    <property type="project" value="UniProtKB-UniRule"/>
</dbReference>
<dbReference type="FunFam" id="2.70.40.10:FF:000002">
    <property type="entry name" value="dUTP diphosphatase"/>
    <property type="match status" value="1"/>
</dbReference>
<dbReference type="STRING" id="1817893.AUJ66_00735"/>
<feature type="binding site" evidence="7">
    <location>
        <begin position="67"/>
        <end position="69"/>
    </location>
    <ligand>
        <name>substrate</name>
    </ligand>
</feature>
<comment type="cofactor">
    <cofactor evidence="7">
        <name>Mg(2+)</name>
        <dbReference type="ChEBI" id="CHEBI:18420"/>
    </cofactor>
</comment>
<dbReference type="Proteomes" id="UP000182278">
    <property type="component" value="Unassembled WGS sequence"/>
</dbReference>
<dbReference type="NCBIfam" id="NF001862">
    <property type="entry name" value="PRK00601.1"/>
    <property type="match status" value="1"/>
</dbReference>
<dbReference type="AlphaFoldDB" id="A0A1J4SKP0"/>
<comment type="pathway">
    <text evidence="7">Pyrimidine metabolism; dUMP biosynthesis; dUMP from dCTP (dUTP route): step 2/2.</text>
</comment>
<dbReference type="UniPathway" id="UPA00610">
    <property type="reaction ID" value="UER00666"/>
</dbReference>
<dbReference type="Pfam" id="PF00692">
    <property type="entry name" value="dUTPase"/>
    <property type="match status" value="1"/>
</dbReference>
<organism evidence="9 10">
    <name type="scientific">Candidatus Desantisbacteria bacterium CG1_02_38_46</name>
    <dbReference type="NCBI Taxonomy" id="1817893"/>
    <lineage>
        <taxon>Bacteria</taxon>
        <taxon>Candidatus Desantisiibacteriota</taxon>
    </lineage>
</organism>
<dbReference type="GO" id="GO:0046081">
    <property type="term" value="P:dUTP catabolic process"/>
    <property type="evidence" value="ECO:0007669"/>
    <property type="project" value="InterPro"/>
</dbReference>
<comment type="caution">
    <text evidence="7">Lacks conserved residue(s) required for the propagation of feature annotation.</text>
</comment>